<comment type="caution">
    <text evidence="2">The sequence shown here is derived from an EMBL/GenBank/DDBJ whole genome shotgun (WGS) entry which is preliminary data.</text>
</comment>
<dbReference type="EMBL" id="JAENIM010000047">
    <property type="protein sequence ID" value="MBK1792656.1"/>
    <property type="molecule type" value="Genomic_DNA"/>
</dbReference>
<keyword evidence="3" id="KW-1185">Reference proteome</keyword>
<keyword evidence="1" id="KW-0732">Signal</keyword>
<proteinExistence type="predicted"/>
<sequence>MMKMKHLWLMGALSMAPVVASAQDEAKEAAAKEGEKTEAKAEVPANDGHNYLLDYFKVGESVEAFIGVVVPPNEINKYMSKVQEAAVKDPEWHREYAASNPPGRPLPYHEKLGLSKDDYEQYIKLWGERQFKAMAKVFIEVQDKGEDKWAVRVSGAGMPISLLRYFPKKNELQSPNGVLTRLKDIDADKESILGAWAGQEWKYEGDDGYIMSKENFAIGKKADGKHGYLIYRLQQSVSGGEFLGDDSIVIRFPLTK</sequence>
<feature type="signal peptide" evidence="1">
    <location>
        <begin position="1"/>
        <end position="22"/>
    </location>
</feature>
<dbReference type="RefSeq" id="WP_200312669.1">
    <property type="nucleotide sequence ID" value="NZ_JAENIM010000047.1"/>
</dbReference>
<accession>A0A8J7SLZ6</accession>
<gene>
    <name evidence="2" type="ORF">JIN82_15935</name>
</gene>
<dbReference type="Proteomes" id="UP000624703">
    <property type="component" value="Unassembled WGS sequence"/>
</dbReference>
<dbReference type="AlphaFoldDB" id="A0A8J7SLZ6"/>
<organism evidence="2 3">
    <name type="scientific">Persicirhabdus sediminis</name>
    <dbReference type="NCBI Taxonomy" id="454144"/>
    <lineage>
        <taxon>Bacteria</taxon>
        <taxon>Pseudomonadati</taxon>
        <taxon>Verrucomicrobiota</taxon>
        <taxon>Verrucomicrobiia</taxon>
        <taxon>Verrucomicrobiales</taxon>
        <taxon>Verrucomicrobiaceae</taxon>
        <taxon>Persicirhabdus</taxon>
    </lineage>
</organism>
<protein>
    <submittedName>
        <fullName evidence="2">Uncharacterized protein</fullName>
    </submittedName>
</protein>
<evidence type="ECO:0000256" key="1">
    <source>
        <dbReference type="SAM" id="SignalP"/>
    </source>
</evidence>
<feature type="chain" id="PRO_5035253064" evidence="1">
    <location>
        <begin position="23"/>
        <end position="256"/>
    </location>
</feature>
<evidence type="ECO:0000313" key="2">
    <source>
        <dbReference type="EMBL" id="MBK1792656.1"/>
    </source>
</evidence>
<evidence type="ECO:0000313" key="3">
    <source>
        <dbReference type="Proteomes" id="UP000624703"/>
    </source>
</evidence>
<name>A0A8J7SLZ6_9BACT</name>
<reference evidence="2" key="1">
    <citation type="submission" date="2021-01" db="EMBL/GenBank/DDBJ databases">
        <title>Modified the classification status of verrucomicrobia.</title>
        <authorList>
            <person name="Feng X."/>
        </authorList>
    </citation>
    <scope>NUCLEOTIDE SEQUENCE</scope>
    <source>
        <strain evidence="2">_KCTC 22039</strain>
    </source>
</reference>